<protein>
    <submittedName>
        <fullName evidence="3">Uncharacterized protein</fullName>
    </submittedName>
</protein>
<feature type="compositionally biased region" description="Polar residues" evidence="2">
    <location>
        <begin position="244"/>
        <end position="265"/>
    </location>
</feature>
<name>A0A8X7Q1F8_BRACI</name>
<accession>A0A8X7Q1F8</accession>
<feature type="compositionally biased region" description="Basic and acidic residues" evidence="2">
    <location>
        <begin position="516"/>
        <end position="530"/>
    </location>
</feature>
<feature type="region of interest" description="Disordered" evidence="2">
    <location>
        <begin position="226"/>
        <end position="265"/>
    </location>
</feature>
<reference evidence="3 4" key="1">
    <citation type="submission" date="2020-02" db="EMBL/GenBank/DDBJ databases">
        <authorList>
            <person name="Ma Q."/>
            <person name="Huang Y."/>
            <person name="Song X."/>
            <person name="Pei D."/>
        </authorList>
    </citation>
    <scope>NUCLEOTIDE SEQUENCE [LARGE SCALE GENOMIC DNA]</scope>
    <source>
        <strain evidence="3">Sxm20200214</strain>
        <tissue evidence="3">Leaf</tissue>
    </source>
</reference>
<organism evidence="3 4">
    <name type="scientific">Brassica carinata</name>
    <name type="common">Ethiopian mustard</name>
    <name type="synonym">Abyssinian cabbage</name>
    <dbReference type="NCBI Taxonomy" id="52824"/>
    <lineage>
        <taxon>Eukaryota</taxon>
        <taxon>Viridiplantae</taxon>
        <taxon>Streptophyta</taxon>
        <taxon>Embryophyta</taxon>
        <taxon>Tracheophyta</taxon>
        <taxon>Spermatophyta</taxon>
        <taxon>Magnoliopsida</taxon>
        <taxon>eudicotyledons</taxon>
        <taxon>Gunneridae</taxon>
        <taxon>Pentapetalae</taxon>
        <taxon>rosids</taxon>
        <taxon>malvids</taxon>
        <taxon>Brassicales</taxon>
        <taxon>Brassicaceae</taxon>
        <taxon>Brassiceae</taxon>
        <taxon>Brassica</taxon>
    </lineage>
</organism>
<dbReference type="EMBL" id="JAAMPC010000014">
    <property type="protein sequence ID" value="KAG2261866.1"/>
    <property type="molecule type" value="Genomic_DNA"/>
</dbReference>
<keyword evidence="4" id="KW-1185">Reference proteome</keyword>
<feature type="compositionally biased region" description="Low complexity" evidence="2">
    <location>
        <begin position="442"/>
        <end position="454"/>
    </location>
</feature>
<feature type="region of interest" description="Disordered" evidence="2">
    <location>
        <begin position="131"/>
        <end position="208"/>
    </location>
</feature>
<feature type="region of interest" description="Disordered" evidence="2">
    <location>
        <begin position="423"/>
        <end position="455"/>
    </location>
</feature>
<feature type="coiled-coil region" evidence="1">
    <location>
        <begin position="7"/>
        <end position="34"/>
    </location>
</feature>
<evidence type="ECO:0000256" key="2">
    <source>
        <dbReference type="SAM" id="MobiDB-lite"/>
    </source>
</evidence>
<comment type="caution">
    <text evidence="3">The sequence shown here is derived from an EMBL/GenBank/DDBJ whole genome shotgun (WGS) entry which is preliminary data.</text>
</comment>
<evidence type="ECO:0000256" key="1">
    <source>
        <dbReference type="SAM" id="Coils"/>
    </source>
</evidence>
<sequence length="530" mass="57412">MGRKRNKKGAKDDVNAAEVAMEKAVRRVQEILRDHSEQEIRATLLQCNLNHNQGASIQLTDSSTTTSSVLVPNQSAITNGVTKGVPISSTEAAPSLPVPSSSEQWMYLASNMPCPYLCGDVKNGETRTVSISSPEAIPPLPVPSSRALTNLKPNRQDTRMITASGLPMDEPSKQNVTKAPVKSDSPLHQKPDATNPVSNSFTESDAARDPQNSAFLRNARQSIATASLLGPRPLPSMADAFGTYPSSKPHTNNQQAMNSQGQVPSGQYGNMINSPYWRPNQNESYNMAPFQQRGGGSNSNTLAHHGNMMTSPYMWLEPDDDTSIYQSLDSVFAPYRNRTLPMSATSTVPSSHGSAYGVGMLSGNAANSRFGYGDVSRNHLPSNSSGTSSIGSSSNRSAFGFNMTSGNGSNSWLGYEDISGTISPSNSSGTSRVPSSHGSDYGRGMSSGNGSNSRLGYEEDISRIHMPSIQGRSPFVWRSVQGEDSYGSIRPHNQQQREAYFERIRADLASSLDQEYINRRDQTQQRPRDK</sequence>
<dbReference type="Proteomes" id="UP000886595">
    <property type="component" value="Unassembled WGS sequence"/>
</dbReference>
<feature type="region of interest" description="Disordered" evidence="2">
    <location>
        <begin position="511"/>
        <end position="530"/>
    </location>
</feature>
<proteinExistence type="predicted"/>
<evidence type="ECO:0000313" key="4">
    <source>
        <dbReference type="Proteomes" id="UP000886595"/>
    </source>
</evidence>
<dbReference type="AlphaFoldDB" id="A0A8X7Q1F8"/>
<evidence type="ECO:0000313" key="3">
    <source>
        <dbReference type="EMBL" id="KAG2261866.1"/>
    </source>
</evidence>
<gene>
    <name evidence="3" type="ORF">Bca52824_068945</name>
</gene>
<keyword evidence="1" id="KW-0175">Coiled coil</keyword>
<dbReference type="OrthoDB" id="1099131at2759"/>
<feature type="compositionally biased region" description="Polar residues" evidence="2">
    <location>
        <begin position="423"/>
        <end position="438"/>
    </location>
</feature>